<evidence type="ECO:0000256" key="4">
    <source>
        <dbReference type="ARBA" id="ARBA00022801"/>
    </source>
</evidence>
<feature type="domain" description="Endoribonuclease YicC-like C-terminal" evidence="7">
    <location>
        <begin position="178"/>
        <end position="296"/>
    </location>
</feature>
<reference evidence="8 9" key="1">
    <citation type="submission" date="2016-10" db="EMBL/GenBank/DDBJ databases">
        <authorList>
            <person name="de Groot N.N."/>
        </authorList>
    </citation>
    <scope>NUCLEOTIDE SEQUENCE [LARGE SCALE GENOMIC DNA]</scope>
    <source>
        <strain evidence="8 9">DSM 23042</strain>
    </source>
</reference>
<dbReference type="PANTHER" id="PTHR30636:SF3">
    <property type="entry name" value="UPF0701 PROTEIN YICC"/>
    <property type="match status" value="1"/>
</dbReference>
<dbReference type="Pfam" id="PF08340">
    <property type="entry name" value="YicC-like_C"/>
    <property type="match status" value="1"/>
</dbReference>
<dbReference type="GO" id="GO:0004521">
    <property type="term" value="F:RNA endonuclease activity"/>
    <property type="evidence" value="ECO:0007669"/>
    <property type="project" value="InterPro"/>
</dbReference>
<dbReference type="InterPro" id="IPR013551">
    <property type="entry name" value="YicC-like_C"/>
</dbReference>
<dbReference type="RefSeq" id="WP_092686625.1">
    <property type="nucleotide sequence ID" value="NZ_FOGU01000001.1"/>
</dbReference>
<accession>A0A1H9P516</accession>
<evidence type="ECO:0000256" key="3">
    <source>
        <dbReference type="ARBA" id="ARBA00022759"/>
    </source>
</evidence>
<protein>
    <submittedName>
        <fullName evidence="8">TIGR00255 family protein</fullName>
    </submittedName>
</protein>
<evidence type="ECO:0000313" key="9">
    <source>
        <dbReference type="Proteomes" id="UP000198885"/>
    </source>
</evidence>
<keyword evidence="2" id="KW-0540">Nuclease</keyword>
<keyword evidence="9" id="KW-1185">Reference proteome</keyword>
<evidence type="ECO:0000313" key="8">
    <source>
        <dbReference type="EMBL" id="SER43394.1"/>
    </source>
</evidence>
<comment type="cofactor">
    <cofactor evidence="1">
        <name>a divalent metal cation</name>
        <dbReference type="ChEBI" id="CHEBI:60240"/>
    </cofactor>
</comment>
<dbReference type="Pfam" id="PF03755">
    <property type="entry name" value="YicC-like_N"/>
    <property type="match status" value="1"/>
</dbReference>
<dbReference type="InterPro" id="IPR013527">
    <property type="entry name" value="YicC-like_N"/>
</dbReference>
<proteinExistence type="inferred from homology"/>
<keyword evidence="4" id="KW-0378">Hydrolase</keyword>
<dbReference type="EMBL" id="FOGU01000001">
    <property type="protein sequence ID" value="SER43394.1"/>
    <property type="molecule type" value="Genomic_DNA"/>
</dbReference>
<evidence type="ECO:0000256" key="5">
    <source>
        <dbReference type="ARBA" id="ARBA00035648"/>
    </source>
</evidence>
<name>A0A1H9P516_9RHOB</name>
<evidence type="ECO:0000256" key="2">
    <source>
        <dbReference type="ARBA" id="ARBA00022722"/>
    </source>
</evidence>
<dbReference type="NCBIfam" id="TIGR00255">
    <property type="entry name" value="YicC/YloC family endoribonuclease"/>
    <property type="match status" value="1"/>
</dbReference>
<evidence type="ECO:0000259" key="6">
    <source>
        <dbReference type="Pfam" id="PF03755"/>
    </source>
</evidence>
<dbReference type="OrthoDB" id="9771229at2"/>
<keyword evidence="3" id="KW-0255">Endonuclease</keyword>
<organism evidence="8 9">
    <name type="scientific">Tranquillimonas rosea</name>
    <dbReference type="NCBI Taxonomy" id="641238"/>
    <lineage>
        <taxon>Bacteria</taxon>
        <taxon>Pseudomonadati</taxon>
        <taxon>Pseudomonadota</taxon>
        <taxon>Alphaproteobacteria</taxon>
        <taxon>Rhodobacterales</taxon>
        <taxon>Roseobacteraceae</taxon>
        <taxon>Tranquillimonas</taxon>
    </lineage>
</organism>
<dbReference type="AlphaFoldDB" id="A0A1H9P516"/>
<dbReference type="Proteomes" id="UP000198885">
    <property type="component" value="Unassembled WGS sequence"/>
</dbReference>
<comment type="similarity">
    <text evidence="5">Belongs to the YicC/YloC family.</text>
</comment>
<sequence>MPNSMTGFATIGGARTGWSWTWELRSVNGRGLDLKLRLPDRPEGVEQPARAALQARVARGNVTLQLRLQRDGDAAGAGVNAVALETALAQIAQVESAAAERGVALAPTRAADILTMRGITAAEDSADEAEALRDALLADLPALLDAFVAARADEGAAIGGILSAQVDAVEALVAQARERAAARGAQVAETLRANVEKVMQTADGLDPDRLAQEVALIAVKQDVTEELDRLDAHVAAARDLLAAEGPVGRKFDFLMQEFNREANTLCSKSQNATLTRTGLDLKTTVDQMREQVQNVE</sequence>
<dbReference type="GO" id="GO:0016787">
    <property type="term" value="F:hydrolase activity"/>
    <property type="evidence" value="ECO:0007669"/>
    <property type="project" value="UniProtKB-KW"/>
</dbReference>
<dbReference type="STRING" id="641238.SAMN04490244_10130"/>
<dbReference type="InterPro" id="IPR005229">
    <property type="entry name" value="YicC/YloC-like"/>
</dbReference>
<evidence type="ECO:0000259" key="7">
    <source>
        <dbReference type="Pfam" id="PF08340"/>
    </source>
</evidence>
<evidence type="ECO:0000256" key="1">
    <source>
        <dbReference type="ARBA" id="ARBA00001968"/>
    </source>
</evidence>
<dbReference type="PANTHER" id="PTHR30636">
    <property type="entry name" value="UPF0701 PROTEIN YICC"/>
    <property type="match status" value="1"/>
</dbReference>
<gene>
    <name evidence="8" type="ORF">SAMN04490244_10130</name>
</gene>
<feature type="domain" description="Endoribonuclease YicC-like N-terminal" evidence="6">
    <location>
        <begin position="3"/>
        <end position="158"/>
    </location>
</feature>